<reference evidence="1" key="1">
    <citation type="submission" date="2019-07" db="EMBL/GenBank/DDBJ databases">
        <title>Genomic Encyclopedia of Type Strains, Phase IV (KMG-IV): sequencing the most valuable type-strain genomes for metagenomic binning, comparative biology and taxonomic classification.</title>
        <authorList>
            <person name="Goeker M."/>
        </authorList>
    </citation>
    <scope>NUCLEOTIDE SEQUENCE</scope>
    <source>
        <strain evidence="1">DSM 44596</strain>
    </source>
</reference>
<dbReference type="Pfam" id="PF13280">
    <property type="entry name" value="WYL"/>
    <property type="match status" value="1"/>
</dbReference>
<name>A0A652YNQ5_NOCGL</name>
<dbReference type="GO" id="GO:0003677">
    <property type="term" value="F:DNA binding"/>
    <property type="evidence" value="ECO:0007669"/>
    <property type="project" value="UniProtKB-KW"/>
</dbReference>
<dbReference type="InterPro" id="IPR036388">
    <property type="entry name" value="WH-like_DNA-bd_sf"/>
</dbReference>
<dbReference type="PIRSF" id="PIRSF016838">
    <property type="entry name" value="PafC"/>
    <property type="match status" value="1"/>
</dbReference>
<dbReference type="EMBL" id="VNIQ01000005">
    <property type="protein sequence ID" value="TYQ03187.1"/>
    <property type="molecule type" value="Genomic_DNA"/>
</dbReference>
<dbReference type="PROSITE" id="PS51000">
    <property type="entry name" value="HTH_DEOR_2"/>
    <property type="match status" value="1"/>
</dbReference>
<dbReference type="PROSITE" id="PS00894">
    <property type="entry name" value="HTH_DEOR_1"/>
    <property type="match status" value="1"/>
</dbReference>
<dbReference type="SMART" id="SM00420">
    <property type="entry name" value="HTH_DEOR"/>
    <property type="match status" value="1"/>
</dbReference>
<dbReference type="PANTHER" id="PTHR34580:SF3">
    <property type="entry name" value="PROTEIN PAFB"/>
    <property type="match status" value="1"/>
</dbReference>
<dbReference type="Gene3D" id="1.10.10.10">
    <property type="entry name" value="Winged helix-like DNA-binding domain superfamily/Winged helix DNA-binding domain"/>
    <property type="match status" value="1"/>
</dbReference>
<sequence length="340" mass="38107">MRNDPTGRALQLLSLLQTHRFWRSAELSARLEVTERTVRRDVDRLRDLGYPVDSTSGKYGGYRLATGAHVPPLVLDDDEAVAVAVGLRYAAEAAIDGIEETSLRALTKIETLLPHRLRRRVSALHSSVISMRRADDNDIVDPEALSVLAAACRDHEHVRFDYRRGDGESSRRLVEPHQLVTAGRRWYLLAWDQHRGDWRTFRLDRLWEPQLAGSHFTPREIPGGDAAGFVASSLGSSPRHLDAKLVIEATFSELEGVLRWIDHTPIELGPNFSVVEIRGEELGRLAMTVARIALTAPVTVIEPAELADTVRQLAIHLRISPPCRSLVYRDTCPFRSELGE</sequence>
<dbReference type="InterPro" id="IPR051534">
    <property type="entry name" value="CBASS_pafABC_assoc_protein"/>
</dbReference>
<dbReference type="InterPro" id="IPR018356">
    <property type="entry name" value="Tscrpt_reg_HTH_DeoR_CS"/>
</dbReference>
<dbReference type="SUPFAM" id="SSF46785">
    <property type="entry name" value="Winged helix' DNA-binding domain"/>
    <property type="match status" value="1"/>
</dbReference>
<dbReference type="GO" id="GO:0003700">
    <property type="term" value="F:DNA-binding transcription factor activity"/>
    <property type="evidence" value="ECO:0007669"/>
    <property type="project" value="InterPro"/>
</dbReference>
<proteinExistence type="predicted"/>
<dbReference type="InterPro" id="IPR013196">
    <property type="entry name" value="HTH_11"/>
</dbReference>
<comment type="caution">
    <text evidence="1">The sequence shown here is derived from an EMBL/GenBank/DDBJ whole genome shotgun (WGS) entry which is preliminary data.</text>
</comment>
<evidence type="ECO:0000313" key="1">
    <source>
        <dbReference type="EMBL" id="TYQ03187.1"/>
    </source>
</evidence>
<dbReference type="InterPro" id="IPR001034">
    <property type="entry name" value="DeoR_HTH"/>
</dbReference>
<accession>A0A652YNQ5</accession>
<dbReference type="InterPro" id="IPR036390">
    <property type="entry name" value="WH_DNA-bd_sf"/>
</dbReference>
<dbReference type="AlphaFoldDB" id="A0A652YNQ5"/>
<dbReference type="PANTHER" id="PTHR34580">
    <property type="match status" value="1"/>
</dbReference>
<organism evidence="1">
    <name type="scientific">Nocardia globerula</name>
    <dbReference type="NCBI Taxonomy" id="1818"/>
    <lineage>
        <taxon>Bacteria</taxon>
        <taxon>Bacillati</taxon>
        <taxon>Actinomycetota</taxon>
        <taxon>Actinomycetes</taxon>
        <taxon>Mycobacteriales</taxon>
        <taxon>Nocardiaceae</taxon>
        <taxon>Nocardia</taxon>
    </lineage>
</organism>
<dbReference type="Pfam" id="PF08279">
    <property type="entry name" value="HTH_11"/>
    <property type="match status" value="1"/>
</dbReference>
<keyword evidence="1" id="KW-0238">DNA-binding</keyword>
<dbReference type="InterPro" id="IPR026881">
    <property type="entry name" value="WYL_dom"/>
</dbReference>
<dbReference type="PROSITE" id="PS52050">
    <property type="entry name" value="WYL"/>
    <property type="match status" value="1"/>
</dbReference>
<protein>
    <submittedName>
        <fullName evidence="1">Putative DNA-binding transcriptional regulator YafY</fullName>
    </submittedName>
</protein>
<gene>
    <name evidence="1" type="ORF">FNL38_105337</name>
</gene>
<dbReference type="InterPro" id="IPR028349">
    <property type="entry name" value="PafC-like"/>
</dbReference>